<proteinExistence type="predicted"/>
<accession>A0A381XNB9</accession>
<gene>
    <name evidence="1" type="ORF">METZ01_LOCUS118994</name>
</gene>
<feature type="non-terminal residue" evidence="1">
    <location>
        <position position="1"/>
    </location>
</feature>
<dbReference type="AlphaFoldDB" id="A0A381XNB9"/>
<name>A0A381XNB9_9ZZZZ</name>
<dbReference type="EMBL" id="UINC01015763">
    <property type="protein sequence ID" value="SVA66140.1"/>
    <property type="molecule type" value="Genomic_DNA"/>
</dbReference>
<reference evidence="1" key="1">
    <citation type="submission" date="2018-05" db="EMBL/GenBank/DDBJ databases">
        <authorList>
            <person name="Lanie J.A."/>
            <person name="Ng W.-L."/>
            <person name="Kazmierczak K.M."/>
            <person name="Andrzejewski T.M."/>
            <person name="Davidsen T.M."/>
            <person name="Wayne K.J."/>
            <person name="Tettelin H."/>
            <person name="Glass J.I."/>
            <person name="Rusch D."/>
            <person name="Podicherti R."/>
            <person name="Tsui H.-C.T."/>
            <person name="Winkler M.E."/>
        </authorList>
    </citation>
    <scope>NUCLEOTIDE SEQUENCE</scope>
</reference>
<evidence type="ECO:0000313" key="1">
    <source>
        <dbReference type="EMBL" id="SVA66140.1"/>
    </source>
</evidence>
<sequence length="87" mass="10251">VSNIELIKKDYVVEAYTKEAAQEKAHLQSPRTKVSLGEITHSITPINEYEYKREWKPLDPDIGPDQLKDHEGYQYDAFKDQDLWRDD</sequence>
<protein>
    <submittedName>
        <fullName evidence="1">Uncharacterized protein</fullName>
    </submittedName>
</protein>
<organism evidence="1">
    <name type="scientific">marine metagenome</name>
    <dbReference type="NCBI Taxonomy" id="408172"/>
    <lineage>
        <taxon>unclassified sequences</taxon>
        <taxon>metagenomes</taxon>
        <taxon>ecological metagenomes</taxon>
    </lineage>
</organism>